<dbReference type="AlphaFoldDB" id="A0AAW0D6C7"/>
<keyword evidence="3" id="KW-1185">Reference proteome</keyword>
<accession>A0AAW0D6C7</accession>
<comment type="caution">
    <text evidence="2">The sequence shown here is derived from an EMBL/GenBank/DDBJ whole genome shotgun (WGS) entry which is preliminary data.</text>
</comment>
<evidence type="ECO:0000313" key="3">
    <source>
        <dbReference type="Proteomes" id="UP001362999"/>
    </source>
</evidence>
<reference evidence="2 3" key="1">
    <citation type="journal article" date="2024" name="J Genomics">
        <title>Draft genome sequencing and assembly of Favolaschia claudopus CIRM-BRFM 2984 isolated from oak limbs.</title>
        <authorList>
            <person name="Navarro D."/>
            <person name="Drula E."/>
            <person name="Chaduli D."/>
            <person name="Cazenave R."/>
            <person name="Ahrendt S."/>
            <person name="Wang J."/>
            <person name="Lipzen A."/>
            <person name="Daum C."/>
            <person name="Barry K."/>
            <person name="Grigoriev I.V."/>
            <person name="Favel A."/>
            <person name="Rosso M.N."/>
            <person name="Martin F."/>
        </authorList>
    </citation>
    <scope>NUCLEOTIDE SEQUENCE [LARGE SCALE GENOMIC DNA]</scope>
    <source>
        <strain evidence="2 3">CIRM-BRFM 2984</strain>
    </source>
</reference>
<organism evidence="2 3">
    <name type="scientific">Favolaschia claudopus</name>
    <dbReference type="NCBI Taxonomy" id="2862362"/>
    <lineage>
        <taxon>Eukaryota</taxon>
        <taxon>Fungi</taxon>
        <taxon>Dikarya</taxon>
        <taxon>Basidiomycota</taxon>
        <taxon>Agaricomycotina</taxon>
        <taxon>Agaricomycetes</taxon>
        <taxon>Agaricomycetidae</taxon>
        <taxon>Agaricales</taxon>
        <taxon>Marasmiineae</taxon>
        <taxon>Mycenaceae</taxon>
        <taxon>Favolaschia</taxon>
    </lineage>
</organism>
<dbReference type="EMBL" id="JAWWNJ010000010">
    <property type="protein sequence ID" value="KAK7046989.1"/>
    <property type="molecule type" value="Genomic_DNA"/>
</dbReference>
<feature type="compositionally biased region" description="Low complexity" evidence="1">
    <location>
        <begin position="53"/>
        <end position="63"/>
    </location>
</feature>
<feature type="region of interest" description="Disordered" evidence="1">
    <location>
        <begin position="42"/>
        <end position="67"/>
    </location>
</feature>
<evidence type="ECO:0000256" key="1">
    <source>
        <dbReference type="SAM" id="MobiDB-lite"/>
    </source>
</evidence>
<evidence type="ECO:0000313" key="2">
    <source>
        <dbReference type="EMBL" id="KAK7046989.1"/>
    </source>
</evidence>
<proteinExistence type="predicted"/>
<dbReference type="Proteomes" id="UP001362999">
    <property type="component" value="Unassembled WGS sequence"/>
</dbReference>
<protein>
    <submittedName>
        <fullName evidence="2">Uncharacterized protein</fullName>
    </submittedName>
</protein>
<gene>
    <name evidence="2" type="ORF">R3P38DRAFT_3176387</name>
</gene>
<name>A0AAW0D6C7_9AGAR</name>
<sequence length="95" mass="10464">MSAGFVKVVTSYLQRRSRVRRNAAKPTILSTTLISITEEERRRGVSNLSLPRDSPLYSFSSSSSDDDVSRLLIPAFDSSSHSDLRSSPESSRSAV</sequence>